<evidence type="ECO:0000256" key="1">
    <source>
        <dbReference type="SAM" id="MobiDB-lite"/>
    </source>
</evidence>
<sequence length="632" mass="70755">MFSKSNPKKDPQRQSISLKQMLEDRPEFSLTDVLEDPMLLSGFENYLTQTWSQENLLFIEAMNQLRHEPGSAEDVEAIFIRIYETFVVTDAPLELNINSQAEIKGKLKSFKGSVITRDEALDLLKETEQEVLLMLVSSFPPFFYLCDIFNKMFTISFVQYLSNAIKNSFFLTSCYVFSKQLNTEPVNEFRKRVVIIGGGFTGFAVASALDPMSLFHVTLIDTKDSFEYTPRIVTKLVNPDKVSSLRFPHKSYIHNGRVILGYAKDICEDAKCVIVNGEKIYFDYLVIGTGSSYSCQLKSSDSSSLYRTAGLNKMAADIAKADRILIIGAGLVGCELAAEISQKQLAHPYLKHKHIVLVESRPSIIYRSDAKQRKKAEEFLEGLGVEIILNEKITSANSLSDTYYGSSGNTYSSKDYLVLMATGVKLNTGFILDSTNDPSLDTCLDVNGAVRVQSTLQIEHWKYKHIFAGGDVTNVLEEKTAYAATIAGVCIARNICRLEKGKEPIPQGTKGLLPPPSKTLHGIGSQGGIGKKRLSFFERKLSFLNPTWEVLKYFNEKQFFKIVQVTSRKSNILGRLPKVLTLPENDEASSSRPTSFSRTSNTEESSGNEDDEHNKENRPQDDSSKEYLPSIN</sequence>
<dbReference type="Pfam" id="PF00615">
    <property type="entry name" value="RGS"/>
    <property type="match status" value="1"/>
</dbReference>
<evidence type="ECO:0000313" key="3">
    <source>
        <dbReference type="EMBL" id="KAG2202227.1"/>
    </source>
</evidence>
<feature type="compositionally biased region" description="Basic and acidic residues" evidence="1">
    <location>
        <begin position="612"/>
        <end position="625"/>
    </location>
</feature>
<dbReference type="PRINTS" id="PR00368">
    <property type="entry name" value="FADPNR"/>
</dbReference>
<dbReference type="SMART" id="SM00315">
    <property type="entry name" value="RGS"/>
    <property type="match status" value="1"/>
</dbReference>
<dbReference type="PANTHER" id="PTHR43735">
    <property type="entry name" value="APOPTOSIS-INDUCING FACTOR 1"/>
    <property type="match status" value="1"/>
</dbReference>
<comment type="caution">
    <text evidence="3">The sequence shown here is derived from an EMBL/GenBank/DDBJ whole genome shotgun (WGS) entry which is preliminary data.</text>
</comment>
<dbReference type="GO" id="GO:0005737">
    <property type="term" value="C:cytoplasm"/>
    <property type="evidence" value="ECO:0007669"/>
    <property type="project" value="TreeGrafter"/>
</dbReference>
<dbReference type="Proteomes" id="UP000603453">
    <property type="component" value="Unassembled WGS sequence"/>
</dbReference>
<dbReference type="OrthoDB" id="202203at2759"/>
<dbReference type="InterPro" id="IPR036188">
    <property type="entry name" value="FAD/NAD-bd_sf"/>
</dbReference>
<dbReference type="GO" id="GO:0004174">
    <property type="term" value="F:electron-transferring-flavoprotein dehydrogenase activity"/>
    <property type="evidence" value="ECO:0007669"/>
    <property type="project" value="TreeGrafter"/>
</dbReference>
<feature type="region of interest" description="Disordered" evidence="1">
    <location>
        <begin position="584"/>
        <end position="632"/>
    </location>
</feature>
<dbReference type="CDD" id="cd07440">
    <property type="entry name" value="RGS"/>
    <property type="match status" value="1"/>
</dbReference>
<dbReference type="Pfam" id="PF07992">
    <property type="entry name" value="Pyr_redox_2"/>
    <property type="match status" value="1"/>
</dbReference>
<dbReference type="InterPro" id="IPR036305">
    <property type="entry name" value="RGS_sf"/>
</dbReference>
<gene>
    <name evidence="3" type="ORF">INT47_002146</name>
</gene>
<feature type="domain" description="RGS" evidence="2">
    <location>
        <begin position="29"/>
        <end position="153"/>
    </location>
</feature>
<accession>A0A8H7R1Q1</accession>
<dbReference type="GO" id="GO:0050660">
    <property type="term" value="F:flavin adenine dinucleotide binding"/>
    <property type="evidence" value="ECO:0007669"/>
    <property type="project" value="TreeGrafter"/>
</dbReference>
<dbReference type="EMBL" id="JAEPRD010000063">
    <property type="protein sequence ID" value="KAG2202227.1"/>
    <property type="molecule type" value="Genomic_DNA"/>
</dbReference>
<feature type="non-terminal residue" evidence="3">
    <location>
        <position position="1"/>
    </location>
</feature>
<dbReference type="SUPFAM" id="SSF48097">
    <property type="entry name" value="Regulator of G-protein signaling, RGS"/>
    <property type="match status" value="1"/>
</dbReference>
<evidence type="ECO:0000259" key="2">
    <source>
        <dbReference type="PROSITE" id="PS50132"/>
    </source>
</evidence>
<feature type="compositionally biased region" description="Low complexity" evidence="1">
    <location>
        <begin position="590"/>
        <end position="600"/>
    </location>
</feature>
<dbReference type="Gene3D" id="3.50.50.100">
    <property type="match status" value="1"/>
</dbReference>
<protein>
    <recommendedName>
        <fullName evidence="2">RGS domain-containing protein</fullName>
    </recommendedName>
</protein>
<dbReference type="Gene3D" id="1.10.167.10">
    <property type="entry name" value="Regulator of G-protein Signalling 4, domain 2"/>
    <property type="match status" value="1"/>
</dbReference>
<dbReference type="PROSITE" id="PS50132">
    <property type="entry name" value="RGS"/>
    <property type="match status" value="1"/>
</dbReference>
<dbReference type="PANTHER" id="PTHR43735:SF6">
    <property type="entry name" value="FAD_NAD(P)-BINDING DOMAIN-CONTAINING PROTEIN"/>
    <property type="match status" value="1"/>
</dbReference>
<evidence type="ECO:0000313" key="4">
    <source>
        <dbReference type="Proteomes" id="UP000603453"/>
    </source>
</evidence>
<keyword evidence="4" id="KW-1185">Reference proteome</keyword>
<name>A0A8H7R1Q1_9FUNG</name>
<dbReference type="InterPro" id="IPR023753">
    <property type="entry name" value="FAD/NAD-binding_dom"/>
</dbReference>
<dbReference type="AlphaFoldDB" id="A0A8H7R1Q1"/>
<organism evidence="3 4">
    <name type="scientific">Mucor saturninus</name>
    <dbReference type="NCBI Taxonomy" id="64648"/>
    <lineage>
        <taxon>Eukaryota</taxon>
        <taxon>Fungi</taxon>
        <taxon>Fungi incertae sedis</taxon>
        <taxon>Mucoromycota</taxon>
        <taxon>Mucoromycotina</taxon>
        <taxon>Mucoromycetes</taxon>
        <taxon>Mucorales</taxon>
        <taxon>Mucorineae</taxon>
        <taxon>Mucoraceae</taxon>
        <taxon>Mucor</taxon>
    </lineage>
</organism>
<dbReference type="InterPro" id="IPR044926">
    <property type="entry name" value="RGS_subdomain_2"/>
</dbReference>
<proteinExistence type="predicted"/>
<dbReference type="InterPro" id="IPR016137">
    <property type="entry name" value="RGS"/>
</dbReference>
<dbReference type="SUPFAM" id="SSF51905">
    <property type="entry name" value="FAD/NAD(P)-binding domain"/>
    <property type="match status" value="2"/>
</dbReference>
<reference evidence="3" key="1">
    <citation type="submission" date="2020-12" db="EMBL/GenBank/DDBJ databases">
        <title>Metabolic potential, ecology and presence of endohyphal bacteria is reflected in genomic diversity of Mucoromycotina.</title>
        <authorList>
            <person name="Muszewska A."/>
            <person name="Okrasinska A."/>
            <person name="Steczkiewicz K."/>
            <person name="Drgas O."/>
            <person name="Orlowska M."/>
            <person name="Perlinska-Lenart U."/>
            <person name="Aleksandrzak-Piekarczyk T."/>
            <person name="Szatraj K."/>
            <person name="Zielenkiewicz U."/>
            <person name="Pilsyk S."/>
            <person name="Malc E."/>
            <person name="Mieczkowski P."/>
            <person name="Kruszewska J.S."/>
            <person name="Biernat P."/>
            <person name="Pawlowska J."/>
        </authorList>
    </citation>
    <scope>NUCLEOTIDE SEQUENCE</scope>
    <source>
        <strain evidence="3">WA0000017839</strain>
    </source>
</reference>